<dbReference type="NCBIfam" id="TIGR01484">
    <property type="entry name" value="HAD-SF-IIB"/>
    <property type="match status" value="1"/>
</dbReference>
<dbReference type="SFLD" id="SFLDG01140">
    <property type="entry name" value="C2.B:_Phosphomannomutase_and_P"/>
    <property type="match status" value="1"/>
</dbReference>
<reference evidence="4 5" key="2">
    <citation type="journal article" date="2009" name="PLoS ONE">
        <title>The photosynthetic apparatus and its regulation in the aerobic gammaproteobacterium Congregibacter litoralis gen. nov., sp. nov.</title>
        <authorList>
            <person name="Spring S."/>
            <person name="Lunsdorf H."/>
            <person name="Fuchs B.M."/>
            <person name="Tindall B.J."/>
        </authorList>
    </citation>
    <scope>NUCLEOTIDE SEQUENCE [LARGE SCALE GENOMIC DNA]</scope>
    <source>
        <strain evidence="4">KT71</strain>
    </source>
</reference>
<dbReference type="RefSeq" id="WP_008292396.1">
    <property type="nucleotide sequence ID" value="NZ_CM002299.1"/>
</dbReference>
<dbReference type="GO" id="GO:0000287">
    <property type="term" value="F:magnesium ion binding"/>
    <property type="evidence" value="ECO:0007669"/>
    <property type="project" value="TreeGrafter"/>
</dbReference>
<dbReference type="OrthoDB" id="193379at2"/>
<evidence type="ECO:0000313" key="4">
    <source>
        <dbReference type="EMBL" id="EAQ98331.1"/>
    </source>
</evidence>
<dbReference type="InterPro" id="IPR006381">
    <property type="entry name" value="HAD-SF-IIB-MPGP"/>
</dbReference>
<dbReference type="PANTHER" id="PTHR10000">
    <property type="entry name" value="PHOSPHOSERINE PHOSPHATASE"/>
    <property type="match status" value="1"/>
</dbReference>
<evidence type="ECO:0000256" key="3">
    <source>
        <dbReference type="ARBA" id="ARBA00022842"/>
    </source>
</evidence>
<evidence type="ECO:0000313" key="5">
    <source>
        <dbReference type="Proteomes" id="UP000019205"/>
    </source>
</evidence>
<organism evidence="4 5">
    <name type="scientific">Congregibacter litoralis KT71</name>
    <dbReference type="NCBI Taxonomy" id="314285"/>
    <lineage>
        <taxon>Bacteria</taxon>
        <taxon>Pseudomonadati</taxon>
        <taxon>Pseudomonadota</taxon>
        <taxon>Gammaproteobacteria</taxon>
        <taxon>Cellvibrionales</taxon>
        <taxon>Halieaceae</taxon>
        <taxon>Congregibacter</taxon>
    </lineage>
</organism>
<dbReference type="EMBL" id="AAOA02000002">
    <property type="protein sequence ID" value="EAQ98331.1"/>
    <property type="molecule type" value="Genomic_DNA"/>
</dbReference>
<dbReference type="InterPro" id="IPR006379">
    <property type="entry name" value="HAD-SF_hydro_IIB"/>
</dbReference>
<dbReference type="Gene3D" id="3.30.980.20">
    <property type="entry name" value="Putative mannosyl-3-phosphoglycerate phosphatase, domain 2"/>
    <property type="match status" value="1"/>
</dbReference>
<proteinExistence type="predicted"/>
<dbReference type="EC" id="3.1.3.70" evidence="4"/>
<dbReference type="Proteomes" id="UP000019205">
    <property type="component" value="Chromosome"/>
</dbReference>
<dbReference type="SFLD" id="SFLDG01142">
    <property type="entry name" value="C2.B.2:_Mannosyl-3-phosphoglyc"/>
    <property type="match status" value="1"/>
</dbReference>
<dbReference type="STRING" id="314285.KT71_00100"/>
<dbReference type="InterPro" id="IPR023214">
    <property type="entry name" value="HAD_sf"/>
</dbReference>
<dbReference type="PANTHER" id="PTHR10000:SF8">
    <property type="entry name" value="HAD SUPERFAMILY HYDROLASE-LIKE, TYPE 3"/>
    <property type="match status" value="1"/>
</dbReference>
<dbReference type="Pfam" id="PF08282">
    <property type="entry name" value="Hydrolase_3"/>
    <property type="match status" value="1"/>
</dbReference>
<dbReference type="GO" id="GO:0005829">
    <property type="term" value="C:cytosol"/>
    <property type="evidence" value="ECO:0007669"/>
    <property type="project" value="TreeGrafter"/>
</dbReference>
<name>A4A5N4_9GAMM</name>
<protein>
    <submittedName>
        <fullName evidence="4">HAD-superfamily hydrolase, subfamily IIB/mannosyl-3-phosphoglycerate phosphatase family</fullName>
        <ecNumber evidence="4">3.1.3.70</ecNumber>
    </submittedName>
</protein>
<comment type="caution">
    <text evidence="4">The sequence shown here is derived from an EMBL/GenBank/DDBJ whole genome shotgun (WGS) entry which is preliminary data.</text>
</comment>
<keyword evidence="1" id="KW-0479">Metal-binding</keyword>
<keyword evidence="5" id="KW-1185">Reference proteome</keyword>
<dbReference type="SFLD" id="SFLDS00003">
    <property type="entry name" value="Haloacid_Dehalogenase"/>
    <property type="match status" value="1"/>
</dbReference>
<dbReference type="HOGENOM" id="CLU_063016_0_0_6"/>
<dbReference type="InterPro" id="IPR036412">
    <property type="entry name" value="HAD-like_sf"/>
</dbReference>
<keyword evidence="3" id="KW-0460">Magnesium</keyword>
<dbReference type="GO" id="GO:0050531">
    <property type="term" value="F:mannosyl-3-phosphoglycerate phosphatase activity"/>
    <property type="evidence" value="ECO:0007669"/>
    <property type="project" value="UniProtKB-EC"/>
</dbReference>
<dbReference type="NCBIfam" id="TIGR01486">
    <property type="entry name" value="HAD-SF-IIB-MPGP"/>
    <property type="match status" value="1"/>
</dbReference>
<dbReference type="eggNOG" id="COG3769">
    <property type="taxonomic scope" value="Bacteria"/>
</dbReference>
<keyword evidence="2 4" id="KW-0378">Hydrolase</keyword>
<dbReference type="GO" id="GO:0051479">
    <property type="term" value="P:mannosylglycerate biosynthetic process"/>
    <property type="evidence" value="ECO:0007669"/>
    <property type="project" value="InterPro"/>
</dbReference>
<gene>
    <name evidence="4" type="ORF">KT71_00100</name>
</gene>
<dbReference type="Gene3D" id="3.40.50.1000">
    <property type="entry name" value="HAD superfamily/HAD-like"/>
    <property type="match status" value="1"/>
</dbReference>
<evidence type="ECO:0000256" key="2">
    <source>
        <dbReference type="ARBA" id="ARBA00022801"/>
    </source>
</evidence>
<dbReference type="SUPFAM" id="SSF56784">
    <property type="entry name" value="HAD-like"/>
    <property type="match status" value="1"/>
</dbReference>
<reference evidence="4 5" key="1">
    <citation type="journal article" date="2007" name="Proc. Natl. Acad. Sci. U.S.A.">
        <title>Characterization of a marine gammaproteobacterium capable of aerobic anoxygenic photosynthesis.</title>
        <authorList>
            <person name="Fuchs B.M."/>
            <person name="Spring S."/>
            <person name="Teeling H."/>
            <person name="Quast C."/>
            <person name="Wulf J."/>
            <person name="Schattenhofer M."/>
            <person name="Yan S."/>
            <person name="Ferriera S."/>
            <person name="Johnson J."/>
            <person name="Glockner F.O."/>
            <person name="Amann R."/>
        </authorList>
    </citation>
    <scope>NUCLEOTIDE SEQUENCE [LARGE SCALE GENOMIC DNA]</scope>
    <source>
        <strain evidence="4">KT71</strain>
    </source>
</reference>
<evidence type="ECO:0000256" key="1">
    <source>
        <dbReference type="ARBA" id="ARBA00022723"/>
    </source>
</evidence>
<dbReference type="AlphaFoldDB" id="A4A5N4"/>
<accession>A4A5N4</accession>
<sequence>MSAAVYLVVTDLDGSLLDHHDYNYEAAKPVLQVLEEMRIPVVLASSKTRAEMLELRRELDNEHPFIAENGAVICIPERYFQKQPEGTVSRDGYWLRELAPSREQWGGVLNELRSTMPGCFMDFATAGTDGIVEMTGLSPKKAALANEREYSEPVQWRGSEDQLAVFLSALRAAGASVLKGGRFYSVSGDCDKGKALLWLRNEYALAAGAAAVYDLAVGDGENDVPMLEVARHALQIPAPDRALPKLERVDGVIVGKGYGPQAWSGGVREWLRGLYQSREEG</sequence>